<dbReference type="SUPFAM" id="SSF48371">
    <property type="entry name" value="ARM repeat"/>
    <property type="match status" value="1"/>
</dbReference>
<keyword evidence="2" id="KW-1185">Reference proteome</keyword>
<dbReference type="InterPro" id="IPR011989">
    <property type="entry name" value="ARM-like"/>
</dbReference>
<dbReference type="RefSeq" id="WP_171472701.1">
    <property type="nucleotide sequence ID" value="NZ_CP053452.2"/>
</dbReference>
<dbReference type="KEGG" id="ftj:FTUN_4880"/>
<dbReference type="Gene3D" id="1.25.10.10">
    <property type="entry name" value="Leucine-rich Repeat Variant"/>
    <property type="match status" value="1"/>
</dbReference>
<proteinExistence type="predicted"/>
<sequence>MSDTPTFASLLLQWAGGGSSVRVGVYAHLRAHPAEATAVEAFIRDELKTGNAWKRVIAAEAVIEVYRDEEAAASALAGVMRWGDPSAVTDAVPVLQKLAPERAGSLLRELVVHAPDVVRSLAPADHRWAGAIAATTGADLWVALLPHVGADGESAFLMGLAEAAPRVRHDLSTVEPVVRLGLFQSGPGYAAGAALWRLTWRIHRDWLASIDPQSPRLDDPPLLALLVDVLTEQLGRRADLTVLVRTLLVRLAGAAPAEFKRRLERLADLGGRGWSVLLPLLGDESVPPAVRAEVFGAAALRPAVLPLAHHHAHAVVSAYAASHDGAKSELLKAAGRVLATIGAPAGSAFSDVLALITRYPGTARSLVPVLVALAPGFPTPAAALARTLDHLRRSVSFSTAHDAFVAVAEGLAATDLGAGPRLVEDTTFDPRVLDSLLQQPAWQDAPPNVRREHARVLADGLASPRPEVRVRAADRLRHYPDQVPAVWPVLVAALAGGDEKVALPALALVRHLEPVADAVEPELIGLFREPNPTYAARAVVALGRLGRMSAVAGALYAAVTARDAVWGWAVLRGAADRVAHAHGLLRELAHVFTSAPPDVAAQVRALLYPPEPPDEVAISAHVRPDGWPRVNWDGVHQRVSADSEGGALFVALMCAYGSAGFAAQKIWMIKHQRATAGNGLAEAKAVVEETIDRLTPTATPDDRRECVRAYFGPAPLGLPKPLADLIGHPLSWYRWAGLELLDAWCSEPNRVADLIADRLWDRSALVRARARRMHRGA</sequence>
<dbReference type="AlphaFoldDB" id="A0A6M5YV24"/>
<organism evidence="1 2">
    <name type="scientific">Frigoriglobus tundricola</name>
    <dbReference type="NCBI Taxonomy" id="2774151"/>
    <lineage>
        <taxon>Bacteria</taxon>
        <taxon>Pseudomonadati</taxon>
        <taxon>Planctomycetota</taxon>
        <taxon>Planctomycetia</taxon>
        <taxon>Gemmatales</taxon>
        <taxon>Gemmataceae</taxon>
        <taxon>Frigoriglobus</taxon>
    </lineage>
</organism>
<name>A0A6M5YV24_9BACT</name>
<gene>
    <name evidence="1" type="ORF">FTUN_4880</name>
</gene>
<evidence type="ECO:0008006" key="3">
    <source>
        <dbReference type="Google" id="ProtNLM"/>
    </source>
</evidence>
<protein>
    <recommendedName>
        <fullName evidence="3">HEAT repeat domain-containing protein</fullName>
    </recommendedName>
</protein>
<dbReference type="Proteomes" id="UP000503447">
    <property type="component" value="Chromosome"/>
</dbReference>
<accession>A0A6M5YV24</accession>
<dbReference type="InterPro" id="IPR016024">
    <property type="entry name" value="ARM-type_fold"/>
</dbReference>
<dbReference type="EMBL" id="CP053452">
    <property type="protein sequence ID" value="QJW97310.1"/>
    <property type="molecule type" value="Genomic_DNA"/>
</dbReference>
<evidence type="ECO:0000313" key="1">
    <source>
        <dbReference type="EMBL" id="QJW97310.1"/>
    </source>
</evidence>
<evidence type="ECO:0000313" key="2">
    <source>
        <dbReference type="Proteomes" id="UP000503447"/>
    </source>
</evidence>
<reference evidence="2" key="1">
    <citation type="submission" date="2020-05" db="EMBL/GenBank/DDBJ databases">
        <title>Frigoriglobus tundricola gen. nov., sp. nov., a psychrotolerant cellulolytic planctomycete of the family Gemmataceae with two divergent copies of 16S rRNA gene.</title>
        <authorList>
            <person name="Kulichevskaya I.S."/>
            <person name="Ivanova A.A."/>
            <person name="Naumoff D.G."/>
            <person name="Beletsky A.V."/>
            <person name="Rijpstra W.I.C."/>
            <person name="Sinninghe Damste J.S."/>
            <person name="Mardanov A.V."/>
            <person name="Ravin N.V."/>
            <person name="Dedysh S.N."/>
        </authorList>
    </citation>
    <scope>NUCLEOTIDE SEQUENCE [LARGE SCALE GENOMIC DNA]</scope>
    <source>
        <strain evidence="2">PL17</strain>
    </source>
</reference>